<feature type="chain" id="PRO_5002463246" evidence="7">
    <location>
        <begin position="19"/>
        <end position="265"/>
    </location>
</feature>
<dbReference type="AlphaFoldDB" id="A0A0F3KGL0"/>
<keyword evidence="5 6" id="KW-0408">Iron</keyword>
<dbReference type="PROSITE" id="PS51007">
    <property type="entry name" value="CYTC"/>
    <property type="match status" value="1"/>
</dbReference>
<evidence type="ECO:0000256" key="7">
    <source>
        <dbReference type="SAM" id="SignalP"/>
    </source>
</evidence>
<name>A0A0F3KGL0_9GAMM</name>
<dbReference type="Proteomes" id="UP000033651">
    <property type="component" value="Unassembled WGS sequence"/>
</dbReference>
<dbReference type="GO" id="GO:0009055">
    <property type="term" value="F:electron transfer activity"/>
    <property type="evidence" value="ECO:0007669"/>
    <property type="project" value="InterPro"/>
</dbReference>
<feature type="domain" description="Cytochrome c" evidence="8">
    <location>
        <begin position="172"/>
        <end position="260"/>
    </location>
</feature>
<dbReference type="GO" id="GO:0020037">
    <property type="term" value="F:heme binding"/>
    <property type="evidence" value="ECO:0007669"/>
    <property type="project" value="InterPro"/>
</dbReference>
<dbReference type="PATRIC" id="fig|345309.4.peg.2580"/>
<dbReference type="RefSeq" id="WP_045830402.1">
    <property type="nucleotide sequence ID" value="NZ_JZRB01000032.1"/>
</dbReference>
<keyword evidence="4" id="KW-0249">Electron transport</keyword>
<evidence type="ECO:0000313" key="10">
    <source>
        <dbReference type="Proteomes" id="UP000033651"/>
    </source>
</evidence>
<evidence type="ECO:0000256" key="5">
    <source>
        <dbReference type="ARBA" id="ARBA00023004"/>
    </source>
</evidence>
<keyword evidence="1" id="KW-0813">Transport</keyword>
<dbReference type="InterPro" id="IPR051811">
    <property type="entry name" value="Cytochrome_c550/c551-like"/>
</dbReference>
<keyword evidence="2 6" id="KW-0349">Heme</keyword>
<proteinExistence type="predicted"/>
<evidence type="ECO:0000256" key="2">
    <source>
        <dbReference type="ARBA" id="ARBA00022617"/>
    </source>
</evidence>
<dbReference type="Gene3D" id="1.10.760.10">
    <property type="entry name" value="Cytochrome c-like domain"/>
    <property type="match status" value="1"/>
</dbReference>
<keyword evidence="3 6" id="KW-0479">Metal-binding</keyword>
<sequence>MRYLLALLLASLASVAQAASLTLDTGHGATTLTTAQLLARKGARAIDVPGDVSYHRAMRYKAVPLRALLQGVPADAHLQFTALDGFAAEIPASLVLDGHGAEAWLAVEDAPWPSLGDGKPSAGPFYLVWLHPAAGKVGPEQWPYQIATIRVLADPAARFPLMRPAPGLAKDSPVMRGFEVFQRNCLTCHTLNGQGDAKLGPDLNIPHSPTEYLREGMLRVLVRNPQDLRHWPQAKMPAFGPQVLTDKDLDDLEAYLKHMAGRKPH</sequence>
<dbReference type="InterPro" id="IPR036909">
    <property type="entry name" value="Cyt_c-like_dom_sf"/>
</dbReference>
<dbReference type="OrthoDB" id="5728201at2"/>
<gene>
    <name evidence="9" type="ORF">VI08_14880</name>
</gene>
<keyword evidence="7" id="KW-0732">Signal</keyword>
<feature type="signal peptide" evidence="7">
    <location>
        <begin position="1"/>
        <end position="18"/>
    </location>
</feature>
<evidence type="ECO:0000256" key="3">
    <source>
        <dbReference type="ARBA" id="ARBA00022723"/>
    </source>
</evidence>
<comment type="caution">
    <text evidence="9">The sequence shown here is derived from an EMBL/GenBank/DDBJ whole genome shotgun (WGS) entry which is preliminary data.</text>
</comment>
<dbReference type="Pfam" id="PF00034">
    <property type="entry name" value="Cytochrom_C"/>
    <property type="match status" value="1"/>
</dbReference>
<reference evidence="9 10" key="1">
    <citation type="submission" date="2015-03" db="EMBL/GenBank/DDBJ databases">
        <title>Draft genome sequence of Luteibacter yeojuensis strain SU11.</title>
        <authorList>
            <person name="Sulaiman J."/>
            <person name="Priya K."/>
            <person name="Chan K.-G."/>
        </authorList>
    </citation>
    <scope>NUCLEOTIDE SEQUENCE [LARGE SCALE GENOMIC DNA]</scope>
    <source>
        <strain evidence="9 10">SU11</strain>
    </source>
</reference>
<dbReference type="PANTHER" id="PTHR37823:SF1">
    <property type="entry name" value="CYTOCHROME C-553-LIKE"/>
    <property type="match status" value="1"/>
</dbReference>
<accession>A0A0F3KGL0</accession>
<evidence type="ECO:0000256" key="6">
    <source>
        <dbReference type="PROSITE-ProRule" id="PRU00433"/>
    </source>
</evidence>
<evidence type="ECO:0000256" key="4">
    <source>
        <dbReference type="ARBA" id="ARBA00022982"/>
    </source>
</evidence>
<keyword evidence="10" id="KW-1185">Reference proteome</keyword>
<evidence type="ECO:0000259" key="8">
    <source>
        <dbReference type="PROSITE" id="PS51007"/>
    </source>
</evidence>
<dbReference type="SUPFAM" id="SSF46626">
    <property type="entry name" value="Cytochrome c"/>
    <property type="match status" value="1"/>
</dbReference>
<evidence type="ECO:0000313" key="9">
    <source>
        <dbReference type="EMBL" id="KJV30395.1"/>
    </source>
</evidence>
<dbReference type="PANTHER" id="PTHR37823">
    <property type="entry name" value="CYTOCHROME C-553-LIKE"/>
    <property type="match status" value="1"/>
</dbReference>
<organism evidence="9 10">
    <name type="scientific">Luteibacter yeojuensis</name>
    <dbReference type="NCBI Taxonomy" id="345309"/>
    <lineage>
        <taxon>Bacteria</taxon>
        <taxon>Pseudomonadati</taxon>
        <taxon>Pseudomonadota</taxon>
        <taxon>Gammaproteobacteria</taxon>
        <taxon>Lysobacterales</taxon>
        <taxon>Rhodanobacteraceae</taxon>
        <taxon>Luteibacter</taxon>
    </lineage>
</organism>
<evidence type="ECO:0000256" key="1">
    <source>
        <dbReference type="ARBA" id="ARBA00022448"/>
    </source>
</evidence>
<dbReference type="EMBL" id="JZRB01000032">
    <property type="protein sequence ID" value="KJV30395.1"/>
    <property type="molecule type" value="Genomic_DNA"/>
</dbReference>
<dbReference type="InterPro" id="IPR009056">
    <property type="entry name" value="Cyt_c-like_dom"/>
</dbReference>
<protein>
    <submittedName>
        <fullName evidence="9">Cytochrome C</fullName>
    </submittedName>
</protein>
<dbReference type="GO" id="GO:0046872">
    <property type="term" value="F:metal ion binding"/>
    <property type="evidence" value="ECO:0007669"/>
    <property type="project" value="UniProtKB-KW"/>
</dbReference>